<keyword evidence="2" id="KW-1185">Reference proteome</keyword>
<dbReference type="OrthoDB" id="2989458at2"/>
<name>R7ZLD6_9BACT</name>
<comment type="caution">
    <text evidence="1">The sequence shown here is derived from an EMBL/GenBank/DDBJ whole genome shotgun (WGS) entry which is preliminary data.</text>
</comment>
<sequence>MDLHFAAENIISLKNADLSLRERLIHNKQLYNGYHKEMEALHISNAEKLNEIIESIGFPTVEKVGKEANEAAWLIIQHAISQPEFMKKCLVLMQMEVKQTLHELRQKAYLSDRIAVFEGKPQQYGTQFDWDEDGLLSPSPFDDLEEVNERRWYIGLNSLEEQTAVVRNQARIDNQTPPSDLKARRREIDFWKEKVGWIRESS</sequence>
<dbReference type="Pfam" id="PF20329">
    <property type="entry name" value="DUF6624"/>
    <property type="match status" value="1"/>
</dbReference>
<gene>
    <name evidence="1" type="ORF">ADIS_4681</name>
</gene>
<dbReference type="EMBL" id="AQHR01000116">
    <property type="protein sequence ID" value="EON74849.1"/>
    <property type="molecule type" value="Genomic_DNA"/>
</dbReference>
<evidence type="ECO:0000313" key="1">
    <source>
        <dbReference type="EMBL" id="EON74849.1"/>
    </source>
</evidence>
<accession>R7ZLD6</accession>
<dbReference type="InterPro" id="IPR046732">
    <property type="entry name" value="DUF6624"/>
</dbReference>
<dbReference type="RefSeq" id="WP_010856792.1">
    <property type="nucleotide sequence ID" value="NZ_AQHR01000116.1"/>
</dbReference>
<proteinExistence type="predicted"/>
<reference evidence="1 2" key="1">
    <citation type="submission" date="2013-02" db="EMBL/GenBank/DDBJ databases">
        <title>A novel strain isolated from Lonar lake, Maharashtra, India.</title>
        <authorList>
            <person name="Singh A."/>
        </authorList>
    </citation>
    <scope>NUCLEOTIDE SEQUENCE [LARGE SCALE GENOMIC DNA]</scope>
    <source>
        <strain evidence="1 2">AK24</strain>
    </source>
</reference>
<organism evidence="1 2">
    <name type="scientific">Lunatimonas lonarensis</name>
    <dbReference type="NCBI Taxonomy" id="1232681"/>
    <lineage>
        <taxon>Bacteria</taxon>
        <taxon>Pseudomonadati</taxon>
        <taxon>Bacteroidota</taxon>
        <taxon>Cytophagia</taxon>
        <taxon>Cytophagales</taxon>
        <taxon>Cyclobacteriaceae</taxon>
    </lineage>
</organism>
<dbReference type="PATRIC" id="fig|1288963.3.peg.4670"/>
<dbReference type="STRING" id="1232681.ADIS_4681"/>
<protein>
    <submittedName>
        <fullName evidence="1">Uncharacterized protein</fullName>
    </submittedName>
</protein>
<evidence type="ECO:0000313" key="2">
    <source>
        <dbReference type="Proteomes" id="UP000013909"/>
    </source>
</evidence>
<dbReference type="AlphaFoldDB" id="R7ZLD6"/>
<dbReference type="Proteomes" id="UP000013909">
    <property type="component" value="Unassembled WGS sequence"/>
</dbReference>